<proteinExistence type="predicted"/>
<dbReference type="InterPro" id="IPR036047">
    <property type="entry name" value="F-box-like_dom_sf"/>
</dbReference>
<reference evidence="3" key="1">
    <citation type="submission" date="2016-11" db="UniProtKB">
        <authorList>
            <consortium name="WormBaseParasite"/>
        </authorList>
    </citation>
    <scope>IDENTIFICATION</scope>
</reference>
<accession>A0A1I8B9Y1</accession>
<evidence type="ECO:0000313" key="3">
    <source>
        <dbReference type="WBParaSite" id="MhA1_Contig1657.frz3.gene3"/>
    </source>
</evidence>
<dbReference type="Proteomes" id="UP000095281">
    <property type="component" value="Unplaced"/>
</dbReference>
<evidence type="ECO:0000259" key="1">
    <source>
        <dbReference type="PROSITE" id="PS50181"/>
    </source>
</evidence>
<dbReference type="Gene3D" id="1.20.1280.50">
    <property type="match status" value="1"/>
</dbReference>
<dbReference type="WBParaSite" id="MhA1_Contig1657.frz3.gene3">
    <property type="protein sequence ID" value="MhA1_Contig1657.frz3.gene3"/>
    <property type="gene ID" value="MhA1_Contig1657.frz3.gene3"/>
</dbReference>
<dbReference type="AlphaFoldDB" id="A0A1I8B9Y1"/>
<evidence type="ECO:0000313" key="2">
    <source>
        <dbReference type="Proteomes" id="UP000095281"/>
    </source>
</evidence>
<dbReference type="Pfam" id="PF00646">
    <property type="entry name" value="F-box"/>
    <property type="match status" value="1"/>
</dbReference>
<dbReference type="PROSITE" id="PS50181">
    <property type="entry name" value="FBOX"/>
    <property type="match status" value="1"/>
</dbReference>
<protein>
    <submittedName>
        <fullName evidence="3">F-box domain-containing protein</fullName>
    </submittedName>
</protein>
<feature type="domain" description="F-box" evidence="1">
    <location>
        <begin position="1"/>
        <end position="47"/>
    </location>
</feature>
<organism evidence="2 3">
    <name type="scientific">Meloidogyne hapla</name>
    <name type="common">Root-knot nematode worm</name>
    <dbReference type="NCBI Taxonomy" id="6305"/>
    <lineage>
        <taxon>Eukaryota</taxon>
        <taxon>Metazoa</taxon>
        <taxon>Ecdysozoa</taxon>
        <taxon>Nematoda</taxon>
        <taxon>Chromadorea</taxon>
        <taxon>Rhabditida</taxon>
        <taxon>Tylenchina</taxon>
        <taxon>Tylenchomorpha</taxon>
        <taxon>Tylenchoidea</taxon>
        <taxon>Meloidogynidae</taxon>
        <taxon>Meloidogyninae</taxon>
        <taxon>Meloidogyne</taxon>
    </lineage>
</organism>
<name>A0A1I8B9Y1_MELHA</name>
<dbReference type="InterPro" id="IPR001810">
    <property type="entry name" value="F-box_dom"/>
</dbReference>
<dbReference type="SUPFAM" id="SSF81383">
    <property type="entry name" value="F-box domain"/>
    <property type="match status" value="1"/>
</dbReference>
<keyword evidence="2" id="KW-1185">Reference proteome</keyword>
<sequence length="96" mass="11374">MKNFPVEVQLDILKFFDYKQLYSFQLINKQLNKLINKYNNELALKGFFSFEMIPDTKVVLAERNQALDIVKDFEKQNGSGIIYNFELNDFQKIKAN</sequence>